<dbReference type="PROSITE" id="PS00018">
    <property type="entry name" value="EF_HAND_1"/>
    <property type="match status" value="3"/>
</dbReference>
<dbReference type="OMA" id="MGKIRMP"/>
<dbReference type="EMBL" id="ASPP01006086">
    <property type="protein sequence ID" value="ETO29398.1"/>
    <property type="molecule type" value="Genomic_DNA"/>
</dbReference>
<dbReference type="AlphaFoldDB" id="X6NU01"/>
<sequence length="179" mass="19854">MFNAVDKDGDGNITEAELGEVLQCMGYYAKEATYQAHQIMKNVDTDGDGQLSFEEFSHVHASIQLSSDEVLIHTCFQVMDDNGDGQISIQELKVALNLTDSEAQIAFEEADINKDGVISFDEFKLAMSSGFQRDKIDRDELVAGFCLQKDESLPVIEPSRESSSTSKVLQSKYSCKSNF</sequence>
<evidence type="ECO:0000313" key="6">
    <source>
        <dbReference type="Proteomes" id="UP000023152"/>
    </source>
</evidence>
<dbReference type="InterPro" id="IPR050145">
    <property type="entry name" value="Centrin_CML-like"/>
</dbReference>
<dbReference type="FunFam" id="1.10.238.10:FF:000178">
    <property type="entry name" value="Calmodulin-2 A"/>
    <property type="match status" value="1"/>
</dbReference>
<keyword evidence="2" id="KW-0677">Repeat</keyword>
<dbReference type="Gene3D" id="1.10.238.10">
    <property type="entry name" value="EF-hand"/>
    <property type="match status" value="2"/>
</dbReference>
<evidence type="ECO:0000256" key="2">
    <source>
        <dbReference type="ARBA" id="ARBA00022737"/>
    </source>
</evidence>
<gene>
    <name evidence="5" type="ORF">RFI_07721</name>
</gene>
<dbReference type="Pfam" id="PF13499">
    <property type="entry name" value="EF-hand_7"/>
    <property type="match status" value="2"/>
</dbReference>
<dbReference type="PANTHER" id="PTHR23050">
    <property type="entry name" value="CALCIUM BINDING PROTEIN"/>
    <property type="match status" value="1"/>
</dbReference>
<feature type="domain" description="EF-hand" evidence="4">
    <location>
        <begin position="1"/>
        <end position="28"/>
    </location>
</feature>
<dbReference type="InterPro" id="IPR018247">
    <property type="entry name" value="EF_Hand_1_Ca_BS"/>
</dbReference>
<protein>
    <submittedName>
        <fullName evidence="5">Calmodulin-like protein</fullName>
    </submittedName>
</protein>
<accession>X6NU01</accession>
<organism evidence="5 6">
    <name type="scientific">Reticulomyxa filosa</name>
    <dbReference type="NCBI Taxonomy" id="46433"/>
    <lineage>
        <taxon>Eukaryota</taxon>
        <taxon>Sar</taxon>
        <taxon>Rhizaria</taxon>
        <taxon>Retaria</taxon>
        <taxon>Foraminifera</taxon>
        <taxon>Monothalamids</taxon>
        <taxon>Reticulomyxidae</taxon>
        <taxon>Reticulomyxa</taxon>
    </lineage>
</organism>
<dbReference type="GO" id="GO:0043226">
    <property type="term" value="C:organelle"/>
    <property type="evidence" value="ECO:0007669"/>
    <property type="project" value="UniProtKB-ARBA"/>
</dbReference>
<comment type="caution">
    <text evidence="5">The sequence shown here is derived from an EMBL/GenBank/DDBJ whole genome shotgun (WGS) entry which is preliminary data.</text>
</comment>
<dbReference type="OrthoDB" id="26525at2759"/>
<feature type="domain" description="EF-hand" evidence="4">
    <location>
        <begin position="35"/>
        <end position="66"/>
    </location>
</feature>
<evidence type="ECO:0000256" key="3">
    <source>
        <dbReference type="ARBA" id="ARBA00022837"/>
    </source>
</evidence>
<reference evidence="5 6" key="1">
    <citation type="journal article" date="2013" name="Curr. Biol.">
        <title>The Genome of the Foraminiferan Reticulomyxa filosa.</title>
        <authorList>
            <person name="Glockner G."/>
            <person name="Hulsmann N."/>
            <person name="Schleicher M."/>
            <person name="Noegel A.A."/>
            <person name="Eichinger L."/>
            <person name="Gallinger C."/>
            <person name="Pawlowski J."/>
            <person name="Sierra R."/>
            <person name="Euteneuer U."/>
            <person name="Pillet L."/>
            <person name="Moustafa A."/>
            <person name="Platzer M."/>
            <person name="Groth M."/>
            <person name="Szafranski K."/>
            <person name="Schliwa M."/>
        </authorList>
    </citation>
    <scope>NUCLEOTIDE SEQUENCE [LARGE SCALE GENOMIC DNA]</scope>
</reference>
<dbReference type="InterPro" id="IPR002048">
    <property type="entry name" value="EF_hand_dom"/>
</dbReference>
<evidence type="ECO:0000259" key="4">
    <source>
        <dbReference type="PROSITE" id="PS50222"/>
    </source>
</evidence>
<evidence type="ECO:0000256" key="1">
    <source>
        <dbReference type="ARBA" id="ARBA00005253"/>
    </source>
</evidence>
<dbReference type="GO" id="GO:0005509">
    <property type="term" value="F:calcium ion binding"/>
    <property type="evidence" value="ECO:0007669"/>
    <property type="project" value="InterPro"/>
</dbReference>
<dbReference type="SMART" id="SM00054">
    <property type="entry name" value="EFh"/>
    <property type="match status" value="4"/>
</dbReference>
<dbReference type="SUPFAM" id="SSF47473">
    <property type="entry name" value="EF-hand"/>
    <property type="match status" value="1"/>
</dbReference>
<comment type="similarity">
    <text evidence="1">Belongs to the centrin family.</text>
</comment>
<keyword evidence="6" id="KW-1185">Reference proteome</keyword>
<dbReference type="Proteomes" id="UP000023152">
    <property type="component" value="Unassembled WGS sequence"/>
</dbReference>
<dbReference type="PROSITE" id="PS50222">
    <property type="entry name" value="EF_HAND_2"/>
    <property type="match status" value="3"/>
</dbReference>
<keyword evidence="3" id="KW-0106">Calcium</keyword>
<evidence type="ECO:0000313" key="5">
    <source>
        <dbReference type="EMBL" id="ETO29398.1"/>
    </source>
</evidence>
<proteinExistence type="inferred from homology"/>
<feature type="domain" description="EF-hand" evidence="4">
    <location>
        <begin position="98"/>
        <end position="133"/>
    </location>
</feature>
<dbReference type="InterPro" id="IPR011992">
    <property type="entry name" value="EF-hand-dom_pair"/>
</dbReference>
<name>X6NU01_RETFI</name>